<dbReference type="AlphaFoldDB" id="A0A927M2E8"/>
<evidence type="ECO:0000313" key="2">
    <source>
        <dbReference type="Proteomes" id="UP000649753"/>
    </source>
</evidence>
<comment type="caution">
    <text evidence="1">The sequence shown here is derived from an EMBL/GenBank/DDBJ whole genome shotgun (WGS) entry which is preliminary data.</text>
</comment>
<protein>
    <submittedName>
        <fullName evidence="1">Uncharacterized protein</fullName>
    </submittedName>
</protein>
<name>A0A927M2E8_9ACTN</name>
<proteinExistence type="predicted"/>
<dbReference type="EMBL" id="JADBEB010000001">
    <property type="protein sequence ID" value="MBE1485607.1"/>
    <property type="molecule type" value="Genomic_DNA"/>
</dbReference>
<keyword evidence="2" id="KW-1185">Reference proteome</keyword>
<organism evidence="1 2">
    <name type="scientific">Plantactinospora soyae</name>
    <dbReference type="NCBI Taxonomy" id="1544732"/>
    <lineage>
        <taxon>Bacteria</taxon>
        <taxon>Bacillati</taxon>
        <taxon>Actinomycetota</taxon>
        <taxon>Actinomycetes</taxon>
        <taxon>Micromonosporales</taxon>
        <taxon>Micromonosporaceae</taxon>
        <taxon>Plantactinospora</taxon>
    </lineage>
</organism>
<gene>
    <name evidence="1" type="ORF">H4W31_001245</name>
</gene>
<sequence length="101" mass="10973">MLLALPGIVIQPCSTTSYSIDYSDKLASHLTKTAEPGVIDQPYIASFVALYFTDFYGDWRLPSGESAQYSDISALWKLISGGTLKEIPNSHRDLPDCGEGG</sequence>
<accession>A0A927M2E8</accession>
<reference evidence="1" key="1">
    <citation type="submission" date="2020-10" db="EMBL/GenBank/DDBJ databases">
        <title>Sequencing the genomes of 1000 actinobacteria strains.</title>
        <authorList>
            <person name="Klenk H.-P."/>
        </authorList>
    </citation>
    <scope>NUCLEOTIDE SEQUENCE</scope>
    <source>
        <strain evidence="1">DSM 46832</strain>
    </source>
</reference>
<dbReference type="Proteomes" id="UP000649753">
    <property type="component" value="Unassembled WGS sequence"/>
</dbReference>
<dbReference type="RefSeq" id="WP_192765771.1">
    <property type="nucleotide sequence ID" value="NZ_JADBEB010000001.1"/>
</dbReference>
<evidence type="ECO:0000313" key="1">
    <source>
        <dbReference type="EMBL" id="MBE1485607.1"/>
    </source>
</evidence>